<dbReference type="Pfam" id="PF05257">
    <property type="entry name" value="CHAP"/>
    <property type="match status" value="1"/>
</dbReference>
<dbReference type="Gene3D" id="3.90.1720.10">
    <property type="entry name" value="endopeptidase domain like (from Nostoc punctiforme)"/>
    <property type="match status" value="1"/>
</dbReference>
<keyword evidence="1" id="KW-0929">Antimicrobial</keyword>
<protein>
    <submittedName>
        <fullName evidence="3">CHAP domain protein</fullName>
    </submittedName>
</protein>
<reference evidence="3" key="1">
    <citation type="journal article" date="2021" name="Proc. Natl. Acad. Sci. U.S.A.">
        <title>A Catalog of Tens of Thousands of Viruses from Human Metagenomes Reveals Hidden Associations with Chronic Diseases.</title>
        <authorList>
            <person name="Tisza M.J."/>
            <person name="Buck C.B."/>
        </authorList>
    </citation>
    <scope>NUCLEOTIDE SEQUENCE</scope>
    <source>
        <strain evidence="3">CtBtT5</strain>
    </source>
</reference>
<dbReference type="EMBL" id="BK015540">
    <property type="protein sequence ID" value="DAE11902.1"/>
    <property type="molecule type" value="Genomic_DNA"/>
</dbReference>
<dbReference type="GO" id="GO:0001897">
    <property type="term" value="P:symbiont-mediated cytolysis of host cell"/>
    <property type="evidence" value="ECO:0007669"/>
    <property type="project" value="UniProtKB-ARBA"/>
</dbReference>
<accession>A0A8S5PXY4</accession>
<proteinExistence type="predicted"/>
<dbReference type="SUPFAM" id="SSF54001">
    <property type="entry name" value="Cysteine proteinases"/>
    <property type="match status" value="1"/>
</dbReference>
<sequence>MNRPRLKFKETWLDKRIDYDGVYNFQCVDLAKLYLERLGFGKIKKLGNAKQVPQAELFNSGREKIVGTNDLMQGDIIIKTQGKYGHIAIVDRIV</sequence>
<organism evidence="3">
    <name type="scientific">Myoviridae sp. ctBtT5</name>
    <dbReference type="NCBI Taxonomy" id="2825048"/>
    <lineage>
        <taxon>Viruses</taxon>
        <taxon>Duplodnaviria</taxon>
        <taxon>Heunggongvirae</taxon>
        <taxon>Uroviricota</taxon>
        <taxon>Caudoviricetes</taxon>
    </lineage>
</organism>
<evidence type="ECO:0000259" key="2">
    <source>
        <dbReference type="PROSITE" id="PS50911"/>
    </source>
</evidence>
<evidence type="ECO:0000256" key="1">
    <source>
        <dbReference type="ARBA" id="ARBA00022529"/>
    </source>
</evidence>
<dbReference type="PROSITE" id="PS50911">
    <property type="entry name" value="CHAP"/>
    <property type="match status" value="1"/>
</dbReference>
<dbReference type="InterPro" id="IPR007921">
    <property type="entry name" value="CHAP_dom"/>
</dbReference>
<feature type="domain" description="Peptidase C51" evidence="2">
    <location>
        <begin position="2"/>
        <end position="94"/>
    </location>
</feature>
<dbReference type="InterPro" id="IPR038765">
    <property type="entry name" value="Papain-like_cys_pep_sf"/>
</dbReference>
<name>A0A8S5PXY4_9CAUD</name>
<evidence type="ECO:0000313" key="3">
    <source>
        <dbReference type="EMBL" id="DAE11902.1"/>
    </source>
</evidence>